<dbReference type="InterPro" id="IPR019734">
    <property type="entry name" value="TPR_rpt"/>
</dbReference>
<dbReference type="EMBL" id="LVWI01000065">
    <property type="protein sequence ID" value="OKP82826.1"/>
    <property type="molecule type" value="Genomic_DNA"/>
</dbReference>
<dbReference type="Pfam" id="PF00535">
    <property type="entry name" value="Glycos_transf_2"/>
    <property type="match status" value="1"/>
</dbReference>
<dbReference type="SUPFAM" id="SSF48452">
    <property type="entry name" value="TPR-like"/>
    <property type="match status" value="1"/>
</dbReference>
<dbReference type="PANTHER" id="PTHR43630:SF2">
    <property type="entry name" value="GLYCOSYLTRANSFERASE"/>
    <property type="match status" value="1"/>
</dbReference>
<dbReference type="SMART" id="SM00028">
    <property type="entry name" value="TPR"/>
    <property type="match status" value="2"/>
</dbReference>
<gene>
    <name evidence="3" type="ORF">A3844_23325</name>
</gene>
<feature type="region of interest" description="Disordered" evidence="1">
    <location>
        <begin position="500"/>
        <end position="526"/>
    </location>
</feature>
<dbReference type="CDD" id="cd02511">
    <property type="entry name" value="Beta4Glucosyltransferase"/>
    <property type="match status" value="1"/>
</dbReference>
<dbReference type="SUPFAM" id="SSF53448">
    <property type="entry name" value="Nucleotide-diphospho-sugar transferases"/>
    <property type="match status" value="1"/>
</dbReference>
<accession>A0ABX3ELJ7</accession>
<dbReference type="InterPro" id="IPR001173">
    <property type="entry name" value="Glyco_trans_2-like"/>
</dbReference>
<feature type="domain" description="Glycosyltransferase 2-like" evidence="2">
    <location>
        <begin position="7"/>
        <end position="88"/>
    </location>
</feature>
<keyword evidence="4" id="KW-1185">Reference proteome</keyword>
<protein>
    <recommendedName>
        <fullName evidence="2">Glycosyltransferase 2-like domain-containing protein</fullName>
    </recommendedName>
</protein>
<dbReference type="InterPro" id="IPR029044">
    <property type="entry name" value="Nucleotide-diphossugar_trans"/>
</dbReference>
<evidence type="ECO:0000256" key="1">
    <source>
        <dbReference type="SAM" id="MobiDB-lite"/>
    </source>
</evidence>
<evidence type="ECO:0000313" key="4">
    <source>
        <dbReference type="Proteomes" id="UP000186058"/>
    </source>
</evidence>
<name>A0ABX3ELJ7_9BACL</name>
<dbReference type="Gene3D" id="1.25.40.10">
    <property type="entry name" value="Tetratricopeptide repeat domain"/>
    <property type="match status" value="2"/>
</dbReference>
<dbReference type="Gene3D" id="3.90.550.10">
    <property type="entry name" value="Spore Coat Polysaccharide Biosynthesis Protein SpsA, Chain A"/>
    <property type="match status" value="1"/>
</dbReference>
<dbReference type="RefSeq" id="WP_074108669.1">
    <property type="nucleotide sequence ID" value="NZ_LVWI01000065.1"/>
</dbReference>
<reference evidence="3 4" key="1">
    <citation type="submission" date="2016-03" db="EMBL/GenBank/DDBJ databases">
        <authorList>
            <person name="Sant'Anna F.H."/>
            <person name="Ambrosini A."/>
            <person name="Souza R."/>
            <person name="Bach E."/>
            <person name="Fernandes G."/>
            <person name="Balsanelli E."/>
            <person name="Baura V.A."/>
            <person name="Souza E.M."/>
            <person name="Passaglia L."/>
        </authorList>
    </citation>
    <scope>NUCLEOTIDE SEQUENCE [LARGE SCALE GENOMIC DNA]</scope>
    <source>
        <strain evidence="3 4">P26E</strain>
    </source>
</reference>
<organism evidence="3 4">
    <name type="scientific">Paenibacillus helianthi</name>
    <dbReference type="NCBI Taxonomy" id="1349432"/>
    <lineage>
        <taxon>Bacteria</taxon>
        <taxon>Bacillati</taxon>
        <taxon>Bacillota</taxon>
        <taxon>Bacilli</taxon>
        <taxon>Bacillales</taxon>
        <taxon>Paenibacillaceae</taxon>
        <taxon>Paenibacillus</taxon>
    </lineage>
</organism>
<proteinExistence type="predicted"/>
<dbReference type="Proteomes" id="UP000186058">
    <property type="component" value="Unassembled WGS sequence"/>
</dbReference>
<evidence type="ECO:0000313" key="3">
    <source>
        <dbReference type="EMBL" id="OKP82826.1"/>
    </source>
</evidence>
<dbReference type="InterPro" id="IPR011990">
    <property type="entry name" value="TPR-like_helical_dom_sf"/>
</dbReference>
<comment type="caution">
    <text evidence="3">The sequence shown here is derived from an EMBL/GenBank/DDBJ whole genome shotgun (WGS) entry which is preliminary data.</text>
</comment>
<evidence type="ECO:0000259" key="2">
    <source>
        <dbReference type="Pfam" id="PF00535"/>
    </source>
</evidence>
<dbReference type="PANTHER" id="PTHR43630">
    <property type="entry name" value="POLY-BETA-1,6-N-ACETYL-D-GLUCOSAMINE SYNTHASE"/>
    <property type="match status" value="1"/>
</dbReference>
<sequence length="686" mass="74244">MSIPDVSLCMIVKNEAQHLERCLASVAGLVSEIIIADTGSSDNSMEVALSFGAQVIEIPWEGDFAKARNRTLRQSSCSWVLVLDADEAAGGWRADVLNELLGAEQVDGYFLPFIHYVGEADSGDYVTDNVCRLFRNDERIVFQGSIHEEAASSIWALPDGKIAYAAALPVRHYGYLDEELRAKNKTARNLELIQTALQHDPESIPLQYALGTEHYQQGAYETAAGLLLPLLKTAPAGSGYLADIYMKTAYALQACGRTKEAKAAYGAGLRLFPDFTDLLESYAVLLLEEGELQKPYHLLKIALQSGDTAQKYPSSSGSGTSRTCVVMGQVCERLLRYEEAADCWEQAIDYDAGCAAAWAELVPLCLLAGEEQRLTALTRQTLQAMPSELLGRCIPAALNAHAWEWLQVLAAAPQLPASVQAILRVLPELFRHTQMLDAAAAAPLERLLREGPEQPWVHGYLWAWACRTGDAAAAGKWLARLAPLRPGLAAVHHRIGLESGGGDPAWPQQSHTDHSGDPAAKLPGHADHPAGAAAIQPITFPGLSYAAQLLLQAGAWSSLLTLYRNTSPSLFQWCRLPQPLLRGLLQAPAPFREQWCSIYSSHAQQYLGTTCAAEWLLYAAVSDSCGRVPQLDPAAGKALQQSGSAAAALGLSYHKLLLAAEAFPGKNPRGSIPWLLLVRSALRDGL</sequence>